<dbReference type="SUPFAM" id="SSF53335">
    <property type="entry name" value="S-adenosyl-L-methionine-dependent methyltransferases"/>
    <property type="match status" value="1"/>
</dbReference>
<gene>
    <name evidence="2" type="ORF">BO80DRAFT_391576</name>
</gene>
<dbReference type="Gene3D" id="3.40.50.150">
    <property type="entry name" value="Vaccinia Virus protein VP39"/>
    <property type="match status" value="1"/>
</dbReference>
<name>A0A395GP06_9EURO</name>
<feature type="region of interest" description="Disordered" evidence="1">
    <location>
        <begin position="1"/>
        <end position="21"/>
    </location>
</feature>
<dbReference type="VEuPathDB" id="FungiDB:BO80DRAFT_391576"/>
<accession>A0A395GP06</accession>
<dbReference type="OrthoDB" id="2013972at2759"/>
<dbReference type="InterPro" id="IPR029063">
    <property type="entry name" value="SAM-dependent_MTases_sf"/>
</dbReference>
<protein>
    <recommendedName>
        <fullName evidence="4">S-adenosyl-L-methionine-dependent methyltransferase</fullName>
    </recommendedName>
</protein>
<dbReference type="AlphaFoldDB" id="A0A395GP06"/>
<dbReference type="STRING" id="1448316.A0A395GP06"/>
<organism evidence="2 3">
    <name type="scientific">Aspergillus ibericus CBS 121593</name>
    <dbReference type="NCBI Taxonomy" id="1448316"/>
    <lineage>
        <taxon>Eukaryota</taxon>
        <taxon>Fungi</taxon>
        <taxon>Dikarya</taxon>
        <taxon>Ascomycota</taxon>
        <taxon>Pezizomycotina</taxon>
        <taxon>Eurotiomycetes</taxon>
        <taxon>Eurotiomycetidae</taxon>
        <taxon>Eurotiales</taxon>
        <taxon>Aspergillaceae</taxon>
        <taxon>Aspergillus</taxon>
        <taxon>Aspergillus subgen. Circumdati</taxon>
    </lineage>
</organism>
<dbReference type="Proteomes" id="UP000249402">
    <property type="component" value="Unassembled WGS sequence"/>
</dbReference>
<proteinExistence type="predicted"/>
<evidence type="ECO:0000313" key="3">
    <source>
        <dbReference type="Proteomes" id="UP000249402"/>
    </source>
</evidence>
<sequence>MNDTLPLATPLEDASDSDPLDDIEEASTRSFDLALHQSVYRFGRLYSVIHRDQHPWPIDELEQDRLEEQSILLCELFRGRLFLAPIESPRSVLDIKTGTGCWAIECADRHPASTVCGVDLVKMQHEWVPPNCEFFIDDICQPGWHTHYKDMEFIHISQIHGDRQLLSLLLEGSYSCCIPGGWVEICDMSVQLEESGENSPFHGFFRDIATAYARDGRQLNPPLHFGTELAQHGFVNVTAHSYLIPLCTEGCDQLMRGIVRNWAAGLEAYSLALMEKHLGKGYLETILLCASAREALRKGIKGVLQIQVVYGQKPGFN</sequence>
<evidence type="ECO:0000256" key="1">
    <source>
        <dbReference type="SAM" id="MobiDB-lite"/>
    </source>
</evidence>
<dbReference type="Pfam" id="PF13489">
    <property type="entry name" value="Methyltransf_23"/>
    <property type="match status" value="1"/>
</dbReference>
<dbReference type="GeneID" id="37222050"/>
<evidence type="ECO:0008006" key="4">
    <source>
        <dbReference type="Google" id="ProtNLM"/>
    </source>
</evidence>
<dbReference type="EMBL" id="KZ824473">
    <property type="protein sequence ID" value="RAK96577.1"/>
    <property type="molecule type" value="Genomic_DNA"/>
</dbReference>
<dbReference type="RefSeq" id="XP_025570905.1">
    <property type="nucleotide sequence ID" value="XM_025717185.1"/>
</dbReference>
<reference evidence="2 3" key="1">
    <citation type="submission" date="2018-02" db="EMBL/GenBank/DDBJ databases">
        <title>The genomes of Aspergillus section Nigri reveals drivers in fungal speciation.</title>
        <authorList>
            <consortium name="DOE Joint Genome Institute"/>
            <person name="Vesth T.C."/>
            <person name="Nybo J."/>
            <person name="Theobald S."/>
            <person name="Brandl J."/>
            <person name="Frisvad J.C."/>
            <person name="Nielsen K.F."/>
            <person name="Lyhne E.K."/>
            <person name="Kogle M.E."/>
            <person name="Kuo A."/>
            <person name="Riley R."/>
            <person name="Clum A."/>
            <person name="Nolan M."/>
            <person name="Lipzen A."/>
            <person name="Salamov A."/>
            <person name="Henrissat B."/>
            <person name="Wiebenga A."/>
            <person name="De vries R.P."/>
            <person name="Grigoriev I.V."/>
            <person name="Mortensen U.H."/>
            <person name="Andersen M.R."/>
            <person name="Baker S.E."/>
        </authorList>
    </citation>
    <scope>NUCLEOTIDE SEQUENCE [LARGE SCALE GENOMIC DNA]</scope>
    <source>
        <strain evidence="2 3">CBS 121593</strain>
    </source>
</reference>
<keyword evidence="3" id="KW-1185">Reference proteome</keyword>
<evidence type="ECO:0000313" key="2">
    <source>
        <dbReference type="EMBL" id="RAK96577.1"/>
    </source>
</evidence>